<reference evidence="1 2" key="1">
    <citation type="submission" date="2023-11" db="EMBL/GenBank/DDBJ databases">
        <title>Draft genome of Azohydromonas lata strain H1 (DSM1123), a polyhydroxyalkanoate producer.</title>
        <authorList>
            <person name="Traversa D."/>
            <person name="D'Addabbo P."/>
            <person name="Pazzani C."/>
            <person name="Manzari C."/>
            <person name="Chiara M."/>
            <person name="Scrascia M."/>
        </authorList>
    </citation>
    <scope>NUCLEOTIDE SEQUENCE [LARGE SCALE GENOMIC DNA]</scope>
    <source>
        <strain evidence="1 2">H1</strain>
    </source>
</reference>
<protein>
    <recommendedName>
        <fullName evidence="3">Discoidin domain-containing protein</fullName>
    </recommendedName>
</protein>
<dbReference type="RefSeq" id="WP_322468922.1">
    <property type="nucleotide sequence ID" value="NZ_JAXOJX010000277.1"/>
</dbReference>
<organism evidence="1 2">
    <name type="scientific">Azohydromonas lata</name>
    <dbReference type="NCBI Taxonomy" id="45677"/>
    <lineage>
        <taxon>Bacteria</taxon>
        <taxon>Pseudomonadati</taxon>
        <taxon>Pseudomonadota</taxon>
        <taxon>Betaproteobacteria</taxon>
        <taxon>Burkholderiales</taxon>
        <taxon>Sphaerotilaceae</taxon>
        <taxon>Azohydromonas</taxon>
    </lineage>
</organism>
<feature type="non-terminal residue" evidence="1">
    <location>
        <position position="1"/>
    </location>
</feature>
<evidence type="ECO:0000313" key="2">
    <source>
        <dbReference type="Proteomes" id="UP001293718"/>
    </source>
</evidence>
<feature type="non-terminal residue" evidence="1">
    <location>
        <position position="77"/>
    </location>
</feature>
<comment type="caution">
    <text evidence="1">The sequence shown here is derived from an EMBL/GenBank/DDBJ whole genome shotgun (WGS) entry which is preliminary data.</text>
</comment>
<gene>
    <name evidence="1" type="ORF">SM757_35380</name>
</gene>
<evidence type="ECO:0008006" key="3">
    <source>
        <dbReference type="Google" id="ProtNLM"/>
    </source>
</evidence>
<evidence type="ECO:0000313" key="1">
    <source>
        <dbReference type="EMBL" id="MDZ5461866.1"/>
    </source>
</evidence>
<proteinExistence type="predicted"/>
<dbReference type="Proteomes" id="UP001293718">
    <property type="component" value="Unassembled WGS sequence"/>
</dbReference>
<sequence>ESTIADADGMGTLRYSWWSSADGQTWTRIEGATGESFTLTGAQADRMVRVEVSYVDGHGTTETVKSLATAKLPPIPV</sequence>
<dbReference type="Gene3D" id="2.60.40.2700">
    <property type="match status" value="1"/>
</dbReference>
<accession>A0ABU5ISK6</accession>
<name>A0ABU5ISK6_9BURK</name>
<keyword evidence="2" id="KW-1185">Reference proteome</keyword>
<dbReference type="EMBL" id="JAXOJX010000277">
    <property type="protein sequence ID" value="MDZ5461866.1"/>
    <property type="molecule type" value="Genomic_DNA"/>
</dbReference>